<dbReference type="InterPro" id="IPR001503">
    <property type="entry name" value="Glyco_trans_10"/>
</dbReference>
<name>A0A7W6P2L6_9HYPH</name>
<evidence type="ECO:0000256" key="2">
    <source>
        <dbReference type="ARBA" id="ARBA00022676"/>
    </source>
</evidence>
<evidence type="ECO:0000256" key="3">
    <source>
        <dbReference type="ARBA" id="ARBA00022679"/>
    </source>
</evidence>
<dbReference type="RefSeq" id="WP_183793853.1">
    <property type="nucleotide sequence ID" value="NZ_JACIDU010000014.1"/>
</dbReference>
<organism evidence="5 6">
    <name type="scientific">Allorhizobium borbori</name>
    <dbReference type="NCBI Taxonomy" id="485907"/>
    <lineage>
        <taxon>Bacteria</taxon>
        <taxon>Pseudomonadati</taxon>
        <taxon>Pseudomonadota</taxon>
        <taxon>Alphaproteobacteria</taxon>
        <taxon>Hyphomicrobiales</taxon>
        <taxon>Rhizobiaceae</taxon>
        <taxon>Rhizobium/Agrobacterium group</taxon>
        <taxon>Allorhizobium</taxon>
    </lineage>
</organism>
<evidence type="ECO:0000256" key="1">
    <source>
        <dbReference type="ARBA" id="ARBA00008919"/>
    </source>
</evidence>
<reference evidence="5 6" key="1">
    <citation type="submission" date="2020-08" db="EMBL/GenBank/DDBJ databases">
        <title>Genomic Encyclopedia of Type Strains, Phase IV (KMG-IV): sequencing the most valuable type-strain genomes for metagenomic binning, comparative biology and taxonomic classification.</title>
        <authorList>
            <person name="Goeker M."/>
        </authorList>
    </citation>
    <scope>NUCLEOTIDE SEQUENCE [LARGE SCALE GENOMIC DNA]</scope>
    <source>
        <strain evidence="5 6">DSM 26385</strain>
    </source>
</reference>
<evidence type="ECO:0000313" key="5">
    <source>
        <dbReference type="EMBL" id="MBB4104783.1"/>
    </source>
</evidence>
<evidence type="ECO:0000313" key="6">
    <source>
        <dbReference type="Proteomes" id="UP000584824"/>
    </source>
</evidence>
<dbReference type="Pfam" id="PF00852">
    <property type="entry name" value="Glyco_transf_10"/>
    <property type="match status" value="1"/>
</dbReference>
<dbReference type="Gene3D" id="3.40.50.11660">
    <property type="entry name" value="Glycosyl transferase family 10, C-terminal domain"/>
    <property type="match status" value="1"/>
</dbReference>
<comment type="similarity">
    <text evidence="1">Belongs to the glycosyltransferase 10 family.</text>
</comment>
<dbReference type="InterPro" id="IPR038577">
    <property type="entry name" value="GT10-like_C_sf"/>
</dbReference>
<dbReference type="EMBL" id="JACIDU010000014">
    <property type="protein sequence ID" value="MBB4104783.1"/>
    <property type="molecule type" value="Genomic_DNA"/>
</dbReference>
<dbReference type="PANTHER" id="PTHR11929:SF194">
    <property type="entry name" value="ALPHA-(1,3)-FUCOSYLTRANSFERASE 10"/>
    <property type="match status" value="1"/>
</dbReference>
<protein>
    <recommendedName>
        <fullName evidence="4">Fucosyltransferase C-terminal domain-containing protein</fullName>
    </recommendedName>
</protein>
<evidence type="ECO:0000259" key="4">
    <source>
        <dbReference type="Pfam" id="PF00852"/>
    </source>
</evidence>
<gene>
    <name evidence="5" type="ORF">GGQ66_003362</name>
</gene>
<feature type="domain" description="Fucosyltransferase C-terminal" evidence="4">
    <location>
        <begin position="152"/>
        <end position="275"/>
    </location>
</feature>
<sequence length="357" mass="40950">MTDTPLSAANAIKVKVVSRSLRSDPRSPLARQMLSGWAEKRGLHFIFDVDAPEYDWLVVYENLPAARGERRPMRIEQLACPRENTILLTTEPSSIKIYSRAFTRQFGYVVTSQEPFALRHPRRIWSQAGLLWFYGIGQDHSLTADEIAATFPEKTQMLATVCSTKRQGHTLHRLRYDFTQYAASKVPEMQIFGRGHHPLDDKAEAIDSFRYHLAIENHVAPHHFTEKLADPFLGLSLPFYFGAPNAADYFPPDSFIPIDIRQPEKAIEVMREAMANNEYEKRLPAIKEARRRILEEHSLYPLLERIILAHPQSRTETEVSGVLRSHRASQRSAPLSSAMDFLFREALHLKNRITNAF</sequence>
<keyword evidence="6" id="KW-1185">Reference proteome</keyword>
<proteinExistence type="inferred from homology"/>
<comment type="caution">
    <text evidence="5">The sequence shown here is derived from an EMBL/GenBank/DDBJ whole genome shotgun (WGS) entry which is preliminary data.</text>
</comment>
<dbReference type="InterPro" id="IPR055270">
    <property type="entry name" value="Glyco_tran_10_C"/>
</dbReference>
<dbReference type="PANTHER" id="PTHR11929">
    <property type="entry name" value="ALPHA- 1,3 -FUCOSYLTRANSFERASE"/>
    <property type="match status" value="1"/>
</dbReference>
<dbReference type="SUPFAM" id="SSF53756">
    <property type="entry name" value="UDP-Glycosyltransferase/glycogen phosphorylase"/>
    <property type="match status" value="1"/>
</dbReference>
<dbReference type="GO" id="GO:0046920">
    <property type="term" value="F:alpha-(1-&gt;3)-fucosyltransferase activity"/>
    <property type="evidence" value="ECO:0007669"/>
    <property type="project" value="TreeGrafter"/>
</dbReference>
<dbReference type="GO" id="GO:0016020">
    <property type="term" value="C:membrane"/>
    <property type="evidence" value="ECO:0007669"/>
    <property type="project" value="InterPro"/>
</dbReference>
<keyword evidence="3" id="KW-0808">Transferase</keyword>
<keyword evidence="2" id="KW-0328">Glycosyltransferase</keyword>
<accession>A0A7W6P2L6</accession>
<dbReference type="AlphaFoldDB" id="A0A7W6P2L6"/>
<dbReference type="Proteomes" id="UP000584824">
    <property type="component" value="Unassembled WGS sequence"/>
</dbReference>